<accession>A0A1E3K3G5</accession>
<evidence type="ECO:0000313" key="2">
    <source>
        <dbReference type="Proteomes" id="UP000095149"/>
    </source>
</evidence>
<gene>
    <name evidence="1" type="ORF">I350_03245</name>
</gene>
<proteinExistence type="predicted"/>
<comment type="caution">
    <text evidence="1">The sequence shown here is derived from an EMBL/GenBank/DDBJ whole genome shotgun (WGS) entry which is preliminary data.</text>
</comment>
<dbReference type="Proteomes" id="UP000095149">
    <property type="component" value="Unassembled WGS sequence"/>
</dbReference>
<reference evidence="1 2" key="1">
    <citation type="submission" date="2016-06" db="EMBL/GenBank/DDBJ databases">
        <title>Evolution of pathogenesis and genome organization in the Tremellales.</title>
        <authorList>
            <person name="Cuomo C."/>
            <person name="Litvintseva A."/>
            <person name="Heitman J."/>
            <person name="Chen Y."/>
            <person name="Sun S."/>
            <person name="Springer D."/>
            <person name="Dromer F."/>
            <person name="Young S."/>
            <person name="Zeng Q."/>
            <person name="Chapman S."/>
            <person name="Gujja S."/>
            <person name="Saif S."/>
            <person name="Birren B."/>
        </authorList>
    </citation>
    <scope>NUCLEOTIDE SEQUENCE [LARGE SCALE GENOMIC DNA]</scope>
    <source>
        <strain evidence="1 2">CBS 6273</strain>
    </source>
</reference>
<sequence length="292" mass="33288">MMVSMDLNQSTLRDMQEGALEDVTEQQLEETRAGNASARKFYYQEGWANLSPNFQRLVGSWSESLEALRSAEWIKVVYIGIFAFIICFASHDQSVCTTEDGPTNFGRDSEGLVDAGSRPDFKLKSEYDVVDLTVRNERGRLASWALHSGHLDVPDEYREDVDTSETEYIESVAQLYNGGFPALHPADTPESRHTRSIIISRDFNQEAAHELEYGEPTEQSGDFLDKVVEYSRRIRTAYDEEDWSGFSREFCRLTQEWNRTVEDLWDLGIVDVPHPLPVEESSSEEEGSAMEE</sequence>
<dbReference type="EMBL" id="MEKH01000005">
    <property type="protein sequence ID" value="ODO07674.1"/>
    <property type="molecule type" value="Genomic_DNA"/>
</dbReference>
<dbReference type="AlphaFoldDB" id="A0A1E3K3G5"/>
<name>A0A1E3K3G5_9TREE</name>
<evidence type="ECO:0000313" key="1">
    <source>
        <dbReference type="EMBL" id="ODO07674.1"/>
    </source>
</evidence>
<protein>
    <submittedName>
        <fullName evidence="1">Uncharacterized protein</fullName>
    </submittedName>
</protein>
<organism evidence="1 2">
    <name type="scientific">Cryptococcus amylolentus CBS 6273</name>
    <dbReference type="NCBI Taxonomy" id="1296118"/>
    <lineage>
        <taxon>Eukaryota</taxon>
        <taxon>Fungi</taxon>
        <taxon>Dikarya</taxon>
        <taxon>Basidiomycota</taxon>
        <taxon>Agaricomycotina</taxon>
        <taxon>Tremellomycetes</taxon>
        <taxon>Tremellales</taxon>
        <taxon>Cryptococcaceae</taxon>
        <taxon>Cryptococcus</taxon>
    </lineage>
</organism>